<dbReference type="GO" id="GO:0019343">
    <property type="term" value="P:cysteine biosynthetic process via cystathionine"/>
    <property type="evidence" value="ECO:0007669"/>
    <property type="project" value="TreeGrafter"/>
</dbReference>
<evidence type="ECO:0000256" key="9">
    <source>
        <dbReference type="RuleBase" id="RU362118"/>
    </source>
</evidence>
<dbReference type="FunFam" id="3.40.640.10:FF:000046">
    <property type="entry name" value="Cystathionine gamma-lyase"/>
    <property type="match status" value="1"/>
</dbReference>
<reference evidence="10 11" key="1">
    <citation type="submission" date="2018-11" db="EMBL/GenBank/DDBJ databases">
        <title>Draft genome of Simplicispira Flexivirga sp. BO-16.</title>
        <authorList>
            <person name="Im W.T."/>
        </authorList>
    </citation>
    <scope>NUCLEOTIDE SEQUENCE [LARGE SCALE GENOMIC DNA]</scope>
    <source>
        <strain evidence="10 11">BO-16</strain>
    </source>
</reference>
<sequence length="355" mass="37398">MDTENAAAYSAATRVVTAGRPARTPGAPVGPGIELSSTYVAGAGPTYGRFGNRTWSSFEQVLGDLEGGRALAFSSGMAAISACILLTPPGGMVVVPQHVYNGTTTLLDQLAAEGRLSVRRVDPTDTAATVAALDGADTIWLESPTNPMLEVCDLPTVLAAARDREVLSIVDNTFNTPLLARPLEVGADLVVHSVTKYLSGHSDVVLGAVVTTDDALHERLRGHRTLRGAIPGPHGTWLALRGMRTLHLRMERACATAAELVSRLTAHGAVSQVRYPGFGAIICLEPKGGRAAAERLERDVRLWLPATSLGGVESSLERRRRHAGEPASVPEALVRLSVGIEDVEDLWADLAAALG</sequence>
<dbReference type="GO" id="GO:0005737">
    <property type="term" value="C:cytoplasm"/>
    <property type="evidence" value="ECO:0007669"/>
    <property type="project" value="TreeGrafter"/>
</dbReference>
<keyword evidence="3 8" id="KW-0663">Pyridoxal phosphate</keyword>
<proteinExistence type="inferred from homology"/>
<dbReference type="InterPro" id="IPR015422">
    <property type="entry name" value="PyrdxlP-dep_Trfase_small"/>
</dbReference>
<dbReference type="AlphaFoldDB" id="A0A3M9MCG4"/>
<evidence type="ECO:0000256" key="1">
    <source>
        <dbReference type="ARBA" id="ARBA00001933"/>
    </source>
</evidence>
<dbReference type="GO" id="GO:0004123">
    <property type="term" value="F:cystathionine gamma-lyase activity"/>
    <property type="evidence" value="ECO:0007669"/>
    <property type="project" value="TreeGrafter"/>
</dbReference>
<dbReference type="PIRSF" id="PIRSF001434">
    <property type="entry name" value="CGS"/>
    <property type="match status" value="1"/>
</dbReference>
<dbReference type="GO" id="GO:0003962">
    <property type="term" value="F:cystathionine gamma-synthase activity"/>
    <property type="evidence" value="ECO:0007669"/>
    <property type="project" value="TreeGrafter"/>
</dbReference>
<evidence type="ECO:0000256" key="3">
    <source>
        <dbReference type="ARBA" id="ARBA00022898"/>
    </source>
</evidence>
<dbReference type="GO" id="GO:0018826">
    <property type="term" value="F:methionine gamma-lyase activity"/>
    <property type="evidence" value="ECO:0007669"/>
    <property type="project" value="UniProtKB-EC"/>
</dbReference>
<evidence type="ECO:0000256" key="5">
    <source>
        <dbReference type="ARBA" id="ARBA00047199"/>
    </source>
</evidence>
<evidence type="ECO:0000256" key="8">
    <source>
        <dbReference type="PIRSR" id="PIRSR001434-2"/>
    </source>
</evidence>
<dbReference type="Gene3D" id="3.40.640.10">
    <property type="entry name" value="Type I PLP-dependent aspartate aminotransferase-like (Major domain)"/>
    <property type="match status" value="1"/>
</dbReference>
<dbReference type="GO" id="GO:0047982">
    <property type="term" value="F:homocysteine desulfhydrase activity"/>
    <property type="evidence" value="ECO:0007669"/>
    <property type="project" value="UniProtKB-EC"/>
</dbReference>
<organism evidence="10 11">
    <name type="scientific">Flexivirga caeni</name>
    <dbReference type="NCBI Taxonomy" id="2294115"/>
    <lineage>
        <taxon>Bacteria</taxon>
        <taxon>Bacillati</taxon>
        <taxon>Actinomycetota</taxon>
        <taxon>Actinomycetes</taxon>
        <taxon>Micrococcales</taxon>
        <taxon>Dermacoccaceae</taxon>
        <taxon>Flexivirga</taxon>
    </lineage>
</organism>
<dbReference type="Proteomes" id="UP000271678">
    <property type="component" value="Unassembled WGS sequence"/>
</dbReference>
<dbReference type="InterPro" id="IPR015424">
    <property type="entry name" value="PyrdxlP-dep_Trfase"/>
</dbReference>
<evidence type="ECO:0000256" key="4">
    <source>
        <dbReference type="ARBA" id="ARBA00047175"/>
    </source>
</evidence>
<evidence type="ECO:0000256" key="6">
    <source>
        <dbReference type="ARBA" id="ARBA00048780"/>
    </source>
</evidence>
<comment type="cofactor">
    <cofactor evidence="1 9">
        <name>pyridoxal 5'-phosphate</name>
        <dbReference type="ChEBI" id="CHEBI:597326"/>
    </cofactor>
</comment>
<dbReference type="EMBL" id="RJJQ01000005">
    <property type="protein sequence ID" value="RNI23260.1"/>
    <property type="molecule type" value="Genomic_DNA"/>
</dbReference>
<comment type="caution">
    <text evidence="10">The sequence shown here is derived from an EMBL/GenBank/DDBJ whole genome shotgun (WGS) entry which is preliminary data.</text>
</comment>
<comment type="catalytic activity">
    <reaction evidence="6">
        <text>L-homocysteine + H2O = 2-oxobutanoate + hydrogen sulfide + NH4(+) + H(+)</text>
        <dbReference type="Rhea" id="RHEA:14501"/>
        <dbReference type="ChEBI" id="CHEBI:15377"/>
        <dbReference type="ChEBI" id="CHEBI:15378"/>
        <dbReference type="ChEBI" id="CHEBI:16763"/>
        <dbReference type="ChEBI" id="CHEBI:28938"/>
        <dbReference type="ChEBI" id="CHEBI:29919"/>
        <dbReference type="ChEBI" id="CHEBI:58199"/>
        <dbReference type="EC" id="4.4.1.2"/>
    </reaction>
    <physiologicalReaction direction="left-to-right" evidence="6">
        <dbReference type="Rhea" id="RHEA:14502"/>
    </physiologicalReaction>
</comment>
<dbReference type="Gene3D" id="3.90.1150.10">
    <property type="entry name" value="Aspartate Aminotransferase, domain 1"/>
    <property type="match status" value="1"/>
</dbReference>
<dbReference type="Pfam" id="PF01053">
    <property type="entry name" value="Cys_Met_Meta_PP"/>
    <property type="match status" value="1"/>
</dbReference>
<evidence type="ECO:0000313" key="11">
    <source>
        <dbReference type="Proteomes" id="UP000271678"/>
    </source>
</evidence>
<dbReference type="InterPro" id="IPR000277">
    <property type="entry name" value="Cys/Met-Metab_PyrdxlP-dep_enz"/>
</dbReference>
<protein>
    <recommendedName>
        <fullName evidence="4">homocysteine desulfhydrase</fullName>
        <ecNumber evidence="4">4.4.1.2</ecNumber>
    </recommendedName>
    <alternativeName>
        <fullName evidence="5">Homocysteine desulfhydrase</fullName>
    </alternativeName>
</protein>
<evidence type="ECO:0000256" key="2">
    <source>
        <dbReference type="ARBA" id="ARBA00009077"/>
    </source>
</evidence>
<gene>
    <name evidence="10" type="ORF">EFY87_07480</name>
</gene>
<dbReference type="OrthoDB" id="4966611at2"/>
<feature type="modified residue" description="N6-(pyridoxal phosphate)lysine" evidence="8">
    <location>
        <position position="196"/>
    </location>
</feature>
<evidence type="ECO:0000256" key="7">
    <source>
        <dbReference type="ARBA" id="ARBA00052699"/>
    </source>
</evidence>
<dbReference type="GO" id="GO:0030170">
    <property type="term" value="F:pyridoxal phosphate binding"/>
    <property type="evidence" value="ECO:0007669"/>
    <property type="project" value="InterPro"/>
</dbReference>
<dbReference type="RefSeq" id="WP_123270843.1">
    <property type="nucleotide sequence ID" value="NZ_RJJQ01000005.1"/>
</dbReference>
<name>A0A3M9MCG4_9MICO</name>
<dbReference type="InterPro" id="IPR015421">
    <property type="entry name" value="PyrdxlP-dep_Trfase_major"/>
</dbReference>
<dbReference type="GO" id="GO:0019346">
    <property type="term" value="P:transsulfuration"/>
    <property type="evidence" value="ECO:0007669"/>
    <property type="project" value="InterPro"/>
</dbReference>
<keyword evidence="11" id="KW-1185">Reference proteome</keyword>
<dbReference type="SUPFAM" id="SSF53383">
    <property type="entry name" value="PLP-dependent transferases"/>
    <property type="match status" value="1"/>
</dbReference>
<comment type="catalytic activity">
    <reaction evidence="7">
        <text>L-methionine + H2O = methanethiol + 2-oxobutanoate + NH4(+)</text>
        <dbReference type="Rhea" id="RHEA:23800"/>
        <dbReference type="ChEBI" id="CHEBI:15377"/>
        <dbReference type="ChEBI" id="CHEBI:16007"/>
        <dbReference type="ChEBI" id="CHEBI:16763"/>
        <dbReference type="ChEBI" id="CHEBI:28938"/>
        <dbReference type="ChEBI" id="CHEBI:57844"/>
        <dbReference type="EC" id="4.4.1.11"/>
    </reaction>
    <physiologicalReaction direction="left-to-right" evidence="7">
        <dbReference type="Rhea" id="RHEA:23801"/>
    </physiologicalReaction>
</comment>
<comment type="similarity">
    <text evidence="2 9">Belongs to the trans-sulfuration enzymes family.</text>
</comment>
<dbReference type="PANTHER" id="PTHR11808:SF15">
    <property type="entry name" value="CYSTATHIONINE GAMMA-LYASE"/>
    <property type="match status" value="1"/>
</dbReference>
<evidence type="ECO:0000313" key="10">
    <source>
        <dbReference type="EMBL" id="RNI23260.1"/>
    </source>
</evidence>
<dbReference type="PANTHER" id="PTHR11808">
    <property type="entry name" value="TRANS-SULFURATION ENZYME FAMILY MEMBER"/>
    <property type="match status" value="1"/>
</dbReference>
<dbReference type="EC" id="4.4.1.2" evidence="4"/>
<accession>A0A3M9MCG4</accession>